<dbReference type="AlphaFoldDB" id="A0A1H9Y9C3"/>
<gene>
    <name evidence="4" type="ORF">SAMN05660297_00113</name>
</gene>
<dbReference type="Proteomes" id="UP000199568">
    <property type="component" value="Unassembled WGS sequence"/>
</dbReference>
<evidence type="ECO:0000313" key="5">
    <source>
        <dbReference type="Proteomes" id="UP000199568"/>
    </source>
</evidence>
<dbReference type="Pfam" id="PF26018">
    <property type="entry name" value="BSH_RND_rel"/>
    <property type="match status" value="1"/>
</dbReference>
<feature type="domain" description="RND related alpha-helical hairpin" evidence="2">
    <location>
        <begin position="102"/>
        <end position="203"/>
    </location>
</feature>
<evidence type="ECO:0000259" key="2">
    <source>
        <dbReference type="Pfam" id="PF26012"/>
    </source>
</evidence>
<dbReference type="InterPro" id="IPR058709">
    <property type="entry name" value="BSH_RND-rel"/>
</dbReference>
<organism evidence="4 5">
    <name type="scientific">Natronincola peptidivorans</name>
    <dbReference type="NCBI Taxonomy" id="426128"/>
    <lineage>
        <taxon>Bacteria</taxon>
        <taxon>Bacillati</taxon>
        <taxon>Bacillota</taxon>
        <taxon>Clostridia</taxon>
        <taxon>Peptostreptococcales</taxon>
        <taxon>Natronincolaceae</taxon>
        <taxon>Natronincola</taxon>
    </lineage>
</organism>
<dbReference type="InterPro" id="IPR058729">
    <property type="entry name" value="Beta-barrel_RND-rel"/>
</dbReference>
<keyword evidence="5" id="KW-1185">Reference proteome</keyword>
<feature type="domain" description="RND related beta-barrel" evidence="1">
    <location>
        <begin position="267"/>
        <end position="338"/>
    </location>
</feature>
<dbReference type="STRING" id="426128.SAMN05660297_00113"/>
<evidence type="ECO:0000259" key="3">
    <source>
        <dbReference type="Pfam" id="PF26018"/>
    </source>
</evidence>
<evidence type="ECO:0000259" key="1">
    <source>
        <dbReference type="Pfam" id="PF26011"/>
    </source>
</evidence>
<reference evidence="4 5" key="1">
    <citation type="submission" date="2016-10" db="EMBL/GenBank/DDBJ databases">
        <authorList>
            <person name="de Groot N.N."/>
        </authorList>
    </citation>
    <scope>NUCLEOTIDE SEQUENCE [LARGE SCALE GENOMIC DNA]</scope>
    <source>
        <strain evidence="4 5">DSM 18979</strain>
    </source>
</reference>
<name>A0A1H9Y9C3_9FIRM</name>
<dbReference type="EMBL" id="FOHU01000001">
    <property type="protein sequence ID" value="SES65541.1"/>
    <property type="molecule type" value="Genomic_DNA"/>
</dbReference>
<sequence length="425" mass="49180">MHKKKKVKKRLIIRNINKLFIGIIILLYFLSRMPPFFSQATNKTYIAEYGKIETAITTEGYIVRDEKVITSTSEGDVILLVNEGERVARGQKIATIHFNDLDDNITKDLEIINLRIENIKDKQLEEHLFQTDIQKINNEIETVTQQIQDLIKNGDYIKVGALKETLLILVEKKSIISGEKSLPGRNLEQLERQQQNLQEKVSASVKTIISEYPGAVALGRDGLEDLLTLSNLDYMTLQQFETIRNSLDNDKQQDDETNIRIIKNHQWSIITKLMQEDILGLEKERKIKIRQQGDNKEYNAIVRNVIQEDDDNCIVVLDLTEFMEEFYNKRSITFDVIIRSYEGVMIPNSAITEHEEQTGVFRLDVNGFARFVPIKAKGSNREYSIVYNGSFDEKVNNETQRINTINYYDEIVVDAEKINIGERIR</sequence>
<dbReference type="InterPro" id="IPR058728">
    <property type="entry name" value="HH_RND-rel"/>
</dbReference>
<protein>
    <submittedName>
        <fullName evidence="4">Putative membrane fusion protein</fullName>
    </submittedName>
</protein>
<dbReference type="Pfam" id="PF26012">
    <property type="entry name" value="HH_RND_rel"/>
    <property type="match status" value="1"/>
</dbReference>
<dbReference type="Pfam" id="PF26011">
    <property type="entry name" value="Beta-barrel_RND_rel"/>
    <property type="match status" value="1"/>
</dbReference>
<accession>A0A1H9Y9C3</accession>
<proteinExistence type="predicted"/>
<feature type="domain" description="RND related barrel-sandwich hybrid" evidence="3">
    <location>
        <begin position="66"/>
        <end position="252"/>
    </location>
</feature>
<evidence type="ECO:0000313" key="4">
    <source>
        <dbReference type="EMBL" id="SES65541.1"/>
    </source>
</evidence>